<reference evidence="7" key="3">
    <citation type="submission" date="2019-06" db="EMBL/GenBank/DDBJ databases">
        <authorList>
            <person name="Le Quere A."/>
            <person name="Colella S."/>
        </authorList>
    </citation>
    <scope>NUCLEOTIDE SEQUENCE</scope>
    <source>
        <strain evidence="7">EmedicaeMD41</strain>
    </source>
</reference>
<evidence type="ECO:0000256" key="1">
    <source>
        <dbReference type="ARBA" id="ARBA00004127"/>
    </source>
</evidence>
<comment type="subcellular location">
    <subcellularLocation>
        <location evidence="1">Endomembrane system</location>
        <topology evidence="1">Multi-pass membrane protein</topology>
    </subcellularLocation>
</comment>
<evidence type="ECO:0000256" key="2">
    <source>
        <dbReference type="ARBA" id="ARBA00022692"/>
    </source>
</evidence>
<dbReference type="GO" id="GO:0008168">
    <property type="term" value="F:methyltransferase activity"/>
    <property type="evidence" value="ECO:0007669"/>
    <property type="project" value="UniProtKB-KW"/>
</dbReference>
<evidence type="ECO:0000256" key="3">
    <source>
        <dbReference type="ARBA" id="ARBA00022989"/>
    </source>
</evidence>
<evidence type="ECO:0000313" key="7">
    <source>
        <dbReference type="EMBL" id="VTZ63427.1"/>
    </source>
</evidence>
<reference evidence="6 8" key="2">
    <citation type="journal article" date="2018" name="FEMS Microbiol. Ecol.">
        <title>Co-invading symbiotic mutualists of Medicago polymorpha retain high ancestral diversity and contain diverse accessory genomes.</title>
        <authorList>
            <person name="Porter S.S."/>
            <person name="Faber-Hammond J.J."/>
            <person name="Friesen M.L."/>
        </authorList>
    </citation>
    <scope>NUCLEOTIDE SEQUENCE [LARGE SCALE GENOMIC DNA]</scope>
    <source>
        <strain evidence="6 8">Str16</strain>
    </source>
</reference>
<protein>
    <submittedName>
        <fullName evidence="6">S-isoprenylcysteine methyltransferase</fullName>
    </submittedName>
</protein>
<name>A0A508X1Q0_9HYPH</name>
<dbReference type="Pfam" id="PF04191">
    <property type="entry name" value="PEMT"/>
    <property type="match status" value="1"/>
</dbReference>
<dbReference type="PANTHER" id="PTHR43847">
    <property type="entry name" value="BLL3993 PROTEIN"/>
    <property type="match status" value="1"/>
</dbReference>
<reference evidence="6" key="1">
    <citation type="submission" date="2017-04" db="EMBL/GenBank/DDBJ databases">
        <authorList>
            <person name="Porter S."/>
            <person name="Friesen M.L."/>
            <person name="Faber-Hammond J."/>
        </authorList>
    </citation>
    <scope>NUCLEOTIDE SEQUENCE</scope>
    <source>
        <strain evidence="6">Str16</strain>
    </source>
</reference>
<dbReference type="OMA" id="WGPFRFS"/>
<dbReference type="EMBL" id="NBUC01000024">
    <property type="protein sequence ID" value="PLU08314.1"/>
    <property type="molecule type" value="Genomic_DNA"/>
</dbReference>
<keyword evidence="3 5" id="KW-1133">Transmembrane helix</keyword>
<keyword evidence="8" id="KW-1185">Reference proteome</keyword>
<feature type="transmembrane region" description="Helical" evidence="5">
    <location>
        <begin position="90"/>
        <end position="116"/>
    </location>
</feature>
<dbReference type="InterPro" id="IPR052527">
    <property type="entry name" value="Metal_cation-efflux_comp"/>
</dbReference>
<dbReference type="Proteomes" id="UP000507954">
    <property type="component" value="Unassembled WGS sequence"/>
</dbReference>
<proteinExistence type="predicted"/>
<accession>A0A508X1Q0</accession>
<evidence type="ECO:0000313" key="6">
    <source>
        <dbReference type="EMBL" id="PLU08314.1"/>
    </source>
</evidence>
<sequence length="147" mass="16562">MRRLLPPLLVGLLLIVLFALSRVERPIDPLPVSSAMIGWACIPVALIGLAVARRQFSKASAEIMTFDTPRNLVTDGLFAYSRNPMYLSMLLLVLGAALIAGHWAGLLMPLVFFIAANWWYIPFEESAAEQAFGDPYRQYRARVRRWI</sequence>
<dbReference type="PANTHER" id="PTHR43847:SF1">
    <property type="entry name" value="BLL3993 PROTEIN"/>
    <property type="match status" value="1"/>
</dbReference>
<dbReference type="EMBL" id="CABFNB010000117">
    <property type="protein sequence ID" value="VTZ63427.1"/>
    <property type="molecule type" value="Genomic_DNA"/>
</dbReference>
<evidence type="ECO:0000313" key="8">
    <source>
        <dbReference type="Proteomes" id="UP001190825"/>
    </source>
</evidence>
<dbReference type="Proteomes" id="UP001190825">
    <property type="component" value="Unassembled WGS sequence"/>
</dbReference>
<evidence type="ECO:0000256" key="4">
    <source>
        <dbReference type="ARBA" id="ARBA00023136"/>
    </source>
</evidence>
<dbReference type="GO" id="GO:0032259">
    <property type="term" value="P:methylation"/>
    <property type="evidence" value="ECO:0007669"/>
    <property type="project" value="UniProtKB-KW"/>
</dbReference>
<feature type="transmembrane region" description="Helical" evidence="5">
    <location>
        <begin position="33"/>
        <end position="52"/>
    </location>
</feature>
<dbReference type="InterPro" id="IPR007318">
    <property type="entry name" value="Phopholipid_MeTrfase"/>
</dbReference>
<gene>
    <name evidence="6" type="ORF">BMJ33_02975</name>
    <name evidence="7" type="ORF">EMEDMD4_50104</name>
</gene>
<dbReference type="AlphaFoldDB" id="A0A508X1Q0"/>
<organism evidence="7">
    <name type="scientific">Sinorhizobium medicae</name>
    <dbReference type="NCBI Taxonomy" id="110321"/>
    <lineage>
        <taxon>Bacteria</taxon>
        <taxon>Pseudomonadati</taxon>
        <taxon>Pseudomonadota</taxon>
        <taxon>Alphaproteobacteria</taxon>
        <taxon>Hyphomicrobiales</taxon>
        <taxon>Rhizobiaceae</taxon>
        <taxon>Sinorhizobium/Ensifer group</taxon>
        <taxon>Sinorhizobium</taxon>
    </lineage>
</organism>
<keyword evidence="6" id="KW-0489">Methyltransferase</keyword>
<evidence type="ECO:0000256" key="5">
    <source>
        <dbReference type="SAM" id="Phobius"/>
    </source>
</evidence>
<dbReference type="Gene3D" id="1.20.120.1630">
    <property type="match status" value="1"/>
</dbReference>
<dbReference type="RefSeq" id="WP_011974564.1">
    <property type="nucleotide sequence ID" value="NZ_ATYC01000022.1"/>
</dbReference>
<keyword evidence="2 5" id="KW-0812">Transmembrane</keyword>
<dbReference type="GO" id="GO:0012505">
    <property type="term" value="C:endomembrane system"/>
    <property type="evidence" value="ECO:0007669"/>
    <property type="project" value="UniProtKB-SubCell"/>
</dbReference>
<keyword evidence="4 5" id="KW-0472">Membrane</keyword>
<keyword evidence="6" id="KW-0808">Transferase</keyword>